<dbReference type="InterPro" id="IPR051016">
    <property type="entry name" value="Diverse_Substrate_AcTransf"/>
</dbReference>
<keyword evidence="1 4" id="KW-0808">Transferase</keyword>
<dbReference type="PANTHER" id="PTHR10545:SF29">
    <property type="entry name" value="GH14572P-RELATED"/>
    <property type="match status" value="1"/>
</dbReference>
<dbReference type="CDD" id="cd04301">
    <property type="entry name" value="NAT_SF"/>
    <property type="match status" value="1"/>
</dbReference>
<dbReference type="GO" id="GO:0008080">
    <property type="term" value="F:N-acetyltransferase activity"/>
    <property type="evidence" value="ECO:0007669"/>
    <property type="project" value="TreeGrafter"/>
</dbReference>
<dbReference type="EMBL" id="AP018174">
    <property type="protein sequence ID" value="BAY17518.1"/>
    <property type="molecule type" value="Genomic_DNA"/>
</dbReference>
<dbReference type="InterPro" id="IPR016181">
    <property type="entry name" value="Acyl_CoA_acyltransferase"/>
</dbReference>
<accession>A0A1Z4GJI1</accession>
<evidence type="ECO:0000313" key="5">
    <source>
        <dbReference type="Proteomes" id="UP000218287"/>
    </source>
</evidence>
<sequence>MNINYQKAAISDLTILLELVEEFHETENLPFDKNSDRNVLIELLRNESFGQIWLILQKDEVIGYIVLTLGYSLEYRGRDAFVDEFYLRPKHRGQGIGTQTLIFAEEICHNLGVQALHLEVDFENIKAQKLYHRVGYQKHARFLMTKLMNEEA</sequence>
<dbReference type="Gene3D" id="3.40.630.30">
    <property type="match status" value="1"/>
</dbReference>
<gene>
    <name evidence="4" type="ORF">NIES21_33560</name>
</gene>
<keyword evidence="2" id="KW-0012">Acyltransferase</keyword>
<evidence type="ECO:0000259" key="3">
    <source>
        <dbReference type="PROSITE" id="PS51186"/>
    </source>
</evidence>
<evidence type="ECO:0000256" key="1">
    <source>
        <dbReference type="ARBA" id="ARBA00022679"/>
    </source>
</evidence>
<evidence type="ECO:0000313" key="4">
    <source>
        <dbReference type="EMBL" id="BAY17518.1"/>
    </source>
</evidence>
<dbReference type="PROSITE" id="PS51186">
    <property type="entry name" value="GNAT"/>
    <property type="match status" value="1"/>
</dbReference>
<dbReference type="PANTHER" id="PTHR10545">
    <property type="entry name" value="DIAMINE N-ACETYLTRANSFERASE"/>
    <property type="match status" value="1"/>
</dbReference>
<protein>
    <submittedName>
        <fullName evidence="4">Putative acetyltransferase</fullName>
    </submittedName>
</protein>
<dbReference type="Pfam" id="PF00583">
    <property type="entry name" value="Acetyltransf_1"/>
    <property type="match status" value="1"/>
</dbReference>
<dbReference type="AlphaFoldDB" id="A0A1Z4GJI1"/>
<proteinExistence type="predicted"/>
<keyword evidence="5" id="KW-1185">Reference proteome</keyword>
<dbReference type="InterPro" id="IPR000182">
    <property type="entry name" value="GNAT_dom"/>
</dbReference>
<feature type="domain" description="N-acetyltransferase" evidence="3">
    <location>
        <begin position="3"/>
        <end position="152"/>
    </location>
</feature>
<dbReference type="SUPFAM" id="SSF55729">
    <property type="entry name" value="Acyl-CoA N-acyltransferases (Nat)"/>
    <property type="match status" value="1"/>
</dbReference>
<name>A0A1Z4GJI1_9CYAN</name>
<dbReference type="Proteomes" id="UP000218287">
    <property type="component" value="Chromosome"/>
</dbReference>
<reference evidence="4 5" key="1">
    <citation type="submission" date="2017-06" db="EMBL/GenBank/DDBJ databases">
        <title>Genome sequencing of cyanobaciteial culture collection at National Institute for Environmental Studies (NIES).</title>
        <authorList>
            <person name="Hirose Y."/>
            <person name="Shimura Y."/>
            <person name="Fujisawa T."/>
            <person name="Nakamura Y."/>
            <person name="Kawachi M."/>
        </authorList>
    </citation>
    <scope>NUCLEOTIDE SEQUENCE [LARGE SCALE GENOMIC DNA]</scope>
    <source>
        <strain evidence="4 5">NIES-21</strain>
    </source>
</reference>
<evidence type="ECO:0000256" key="2">
    <source>
        <dbReference type="ARBA" id="ARBA00023315"/>
    </source>
</evidence>
<organism evidence="4 5">
    <name type="scientific">Anabaenopsis circularis NIES-21</name>
    <dbReference type="NCBI Taxonomy" id="1085406"/>
    <lineage>
        <taxon>Bacteria</taxon>
        <taxon>Bacillati</taxon>
        <taxon>Cyanobacteriota</taxon>
        <taxon>Cyanophyceae</taxon>
        <taxon>Nostocales</taxon>
        <taxon>Nodulariaceae</taxon>
        <taxon>Anabaenopsis</taxon>
    </lineage>
</organism>
<dbReference type="OrthoDB" id="9805924at2"/>